<evidence type="ECO:0000313" key="7">
    <source>
        <dbReference type="Proteomes" id="UP001225906"/>
    </source>
</evidence>
<dbReference type="PANTHER" id="PTHR47506">
    <property type="entry name" value="TRANSCRIPTIONAL REGULATORY PROTEIN"/>
    <property type="match status" value="1"/>
</dbReference>
<dbReference type="InterPro" id="IPR009057">
    <property type="entry name" value="Homeodomain-like_sf"/>
</dbReference>
<evidence type="ECO:0000256" key="3">
    <source>
        <dbReference type="ARBA" id="ARBA00023163"/>
    </source>
</evidence>
<gene>
    <name evidence="6" type="ORF">Q9291_06015</name>
</gene>
<keyword evidence="1" id="KW-0805">Transcription regulation</keyword>
<comment type="caution">
    <text evidence="6">The sequence shown here is derived from an EMBL/GenBank/DDBJ whole genome shotgun (WGS) entry which is preliminary data.</text>
</comment>
<feature type="DNA-binding region" description="H-T-H motif" evidence="4">
    <location>
        <begin position="38"/>
        <end position="57"/>
    </location>
</feature>
<keyword evidence="3" id="KW-0804">Transcription</keyword>
<keyword evidence="2 4" id="KW-0238">DNA-binding</keyword>
<feature type="domain" description="HTH tetR-type" evidence="5">
    <location>
        <begin position="15"/>
        <end position="75"/>
    </location>
</feature>
<dbReference type="RefSeq" id="WP_306389121.1">
    <property type="nucleotide sequence ID" value="NZ_JAVCAP010000012.1"/>
</dbReference>
<reference evidence="7" key="1">
    <citation type="journal article" date="2019" name="Int. J. Syst. Evol. Microbiol.">
        <title>The Global Catalogue of Microorganisms (GCM) 10K type strain sequencing project: providing services to taxonomists for standard genome sequencing and annotation.</title>
        <authorList>
            <consortium name="The Broad Institute Genomics Platform"/>
            <consortium name="The Broad Institute Genome Sequencing Center for Infectious Disease"/>
            <person name="Wu L."/>
            <person name="Ma J."/>
        </authorList>
    </citation>
    <scope>NUCLEOTIDE SEQUENCE [LARGE SCALE GENOMIC DNA]</scope>
    <source>
        <strain evidence="7">VKM B-3159</strain>
    </source>
</reference>
<dbReference type="SUPFAM" id="SSF48498">
    <property type="entry name" value="Tetracyclin repressor-like, C-terminal domain"/>
    <property type="match status" value="1"/>
</dbReference>
<keyword evidence="7" id="KW-1185">Reference proteome</keyword>
<organism evidence="6 7">
    <name type="scientific">Methylophilus aquaticus</name>
    <dbReference type="NCBI Taxonomy" id="1971610"/>
    <lineage>
        <taxon>Bacteria</taxon>
        <taxon>Pseudomonadati</taxon>
        <taxon>Pseudomonadota</taxon>
        <taxon>Betaproteobacteria</taxon>
        <taxon>Nitrosomonadales</taxon>
        <taxon>Methylophilaceae</taxon>
        <taxon>Methylophilus</taxon>
    </lineage>
</organism>
<dbReference type="Gene3D" id="1.10.10.60">
    <property type="entry name" value="Homeodomain-like"/>
    <property type="match status" value="1"/>
</dbReference>
<dbReference type="InterPro" id="IPR011075">
    <property type="entry name" value="TetR_C"/>
</dbReference>
<sequence length="201" mass="22046">MTEIEMRKKRGRPAAFDYDTALDQAMYAFWRYGYEGTSMSTLMEAMQMNKTSIYAAFGSKEALFEKVIARYINGPAAFVIQSLNQPTAEAVVRSLLTTAVRNLTSPQAPNGCLVIQGALSCSPEGKTIQALLAGIRREIEQRLYERFERAKAEHDLPAEADAKVLAKLALTLHQGISVQASTGASEAELTAMLAFALTLFK</sequence>
<dbReference type="InterPro" id="IPR001647">
    <property type="entry name" value="HTH_TetR"/>
</dbReference>
<dbReference type="EMBL" id="JAVCAP010000012">
    <property type="protein sequence ID" value="MDP8567398.1"/>
    <property type="molecule type" value="Genomic_DNA"/>
</dbReference>
<dbReference type="PROSITE" id="PS50977">
    <property type="entry name" value="HTH_TETR_2"/>
    <property type="match status" value="1"/>
</dbReference>
<name>A0ABT9JS48_9PROT</name>
<evidence type="ECO:0000313" key="6">
    <source>
        <dbReference type="EMBL" id="MDP8567398.1"/>
    </source>
</evidence>
<dbReference type="SUPFAM" id="SSF46689">
    <property type="entry name" value="Homeodomain-like"/>
    <property type="match status" value="1"/>
</dbReference>
<evidence type="ECO:0000256" key="1">
    <source>
        <dbReference type="ARBA" id="ARBA00023015"/>
    </source>
</evidence>
<dbReference type="Pfam" id="PF16925">
    <property type="entry name" value="TetR_C_13"/>
    <property type="match status" value="1"/>
</dbReference>
<dbReference type="Pfam" id="PF00440">
    <property type="entry name" value="TetR_N"/>
    <property type="match status" value="1"/>
</dbReference>
<dbReference type="Gene3D" id="1.10.357.10">
    <property type="entry name" value="Tetracycline Repressor, domain 2"/>
    <property type="match status" value="1"/>
</dbReference>
<evidence type="ECO:0000259" key="5">
    <source>
        <dbReference type="PROSITE" id="PS50977"/>
    </source>
</evidence>
<evidence type="ECO:0000256" key="4">
    <source>
        <dbReference type="PROSITE-ProRule" id="PRU00335"/>
    </source>
</evidence>
<accession>A0ABT9JS48</accession>
<dbReference type="InterPro" id="IPR036271">
    <property type="entry name" value="Tet_transcr_reg_TetR-rel_C_sf"/>
</dbReference>
<protein>
    <submittedName>
        <fullName evidence="6">TetR/AcrR family transcriptional regulator</fullName>
    </submittedName>
</protein>
<evidence type="ECO:0000256" key="2">
    <source>
        <dbReference type="ARBA" id="ARBA00023125"/>
    </source>
</evidence>
<dbReference type="Proteomes" id="UP001225906">
    <property type="component" value="Unassembled WGS sequence"/>
</dbReference>
<dbReference type="PANTHER" id="PTHR47506:SF1">
    <property type="entry name" value="HTH-TYPE TRANSCRIPTIONAL REGULATOR YJDC"/>
    <property type="match status" value="1"/>
</dbReference>
<proteinExistence type="predicted"/>